<keyword evidence="2" id="KW-1185">Reference proteome</keyword>
<accession>A0A6L5WJK6</accession>
<organism evidence="1 2">
    <name type="scientific">Campylobacter portucalensis</name>
    <dbReference type="NCBI Taxonomy" id="2608384"/>
    <lineage>
        <taxon>Bacteria</taxon>
        <taxon>Pseudomonadati</taxon>
        <taxon>Campylobacterota</taxon>
        <taxon>Epsilonproteobacteria</taxon>
        <taxon>Campylobacterales</taxon>
        <taxon>Campylobacteraceae</taxon>
        <taxon>Campylobacter</taxon>
    </lineage>
</organism>
<evidence type="ECO:0000313" key="1">
    <source>
        <dbReference type="EMBL" id="MSN97214.1"/>
    </source>
</evidence>
<protein>
    <submittedName>
        <fullName evidence="1">Uncharacterized protein</fullName>
    </submittedName>
</protein>
<proteinExistence type="predicted"/>
<sequence>MPNLRINRTNEMLNGKEELTLNSTKPESGWVLFKKVKPWFILPEVSGRYGAPPESTNAFYIDISGNSDWSGEGGYFDEKTGKFTNKIYQFLDTKDASQTGGMRDINRSGKRNRINW</sequence>
<dbReference type="Proteomes" id="UP000476338">
    <property type="component" value="Unassembled WGS sequence"/>
</dbReference>
<dbReference type="EMBL" id="VWSJ01000092">
    <property type="protein sequence ID" value="MSN97214.1"/>
    <property type="molecule type" value="Genomic_DNA"/>
</dbReference>
<comment type="caution">
    <text evidence="1">The sequence shown here is derived from an EMBL/GenBank/DDBJ whole genome shotgun (WGS) entry which is preliminary data.</text>
</comment>
<evidence type="ECO:0000313" key="2">
    <source>
        <dbReference type="Proteomes" id="UP000476338"/>
    </source>
</evidence>
<name>A0A6L5WJK6_9BACT</name>
<dbReference type="AlphaFoldDB" id="A0A6L5WJK6"/>
<gene>
    <name evidence="1" type="ORF">F1B92_08600</name>
</gene>
<reference evidence="1 2" key="1">
    <citation type="submission" date="2019-09" db="EMBL/GenBank/DDBJ databases">
        <authorList>
            <person name="Silva M."/>
            <person name="Pereira G."/>
            <person name="Lopes-Da-Costa L."/>
            <person name="Silva E."/>
        </authorList>
    </citation>
    <scope>NUCLEOTIDE SEQUENCE [LARGE SCALE GENOMIC DNA]</scope>
    <source>
        <strain evidence="1 2">FMV-PI01</strain>
    </source>
</reference>
<reference evidence="1 2" key="2">
    <citation type="submission" date="2020-03" db="EMBL/GenBank/DDBJ databases">
        <title>Campylobacter portucalensis sp. nov., a new species of Campylobacter isolated from the reproductive tract of bulls.</title>
        <authorList>
            <person name="Silva M.F."/>
            <person name="Pereira G."/>
            <person name="Carneiro C."/>
            <person name="Hemphill A."/>
            <person name="Mateus L."/>
            <person name="Lopes-Da-Costa L."/>
            <person name="Silva E."/>
        </authorList>
    </citation>
    <scope>NUCLEOTIDE SEQUENCE [LARGE SCALE GENOMIC DNA]</scope>
    <source>
        <strain evidence="1 2">FMV-PI01</strain>
    </source>
</reference>